<evidence type="ECO:0000259" key="2">
    <source>
        <dbReference type="Pfam" id="PF13456"/>
    </source>
</evidence>
<sequence>MDYGGGNVIQTNENLIAELPMLTAPKEKEELIIYLAAAKEAISAVLMTERNGKQVPIYFVSRALHGPEINYTPMEKLILALILSNPKVTGRLLKWSFELEEHDIHYRPRTSVKGQILADFIVEHPEDDPPDTPIEDKEELSDPWILFIDGSSCIDGSGAGLILMNPEGAEFTYALRFRFDATNNKAEYEALIAGIRIAEQMGVKNLQANVDSRLMANQVNGSYIAKEPGMIKYLEKVGALTSTFKEFSIKQVPRGENKKADAISKMASTSFAHLKKQVLVEELKEKSIDEKEVLAMQRRDPRLWFKSSKIRVTRRNKDTADARKMIGTAIQPGVTACAKEPDYKKREFPRLTVYNYGTINKSSNWRNTTLTNIRNGSGEPSIDAASLENSKVDMIKNEVRVRNTSFKPGDLVYRNNEASHAEDGGKLGPKWEGPYEVTEALGKDVTSPRHTGTTTANMERLQT</sequence>
<feature type="domain" description="RNase H type-1" evidence="2">
    <location>
        <begin position="156"/>
        <end position="267"/>
    </location>
</feature>
<dbReference type="SUPFAM" id="SSF53098">
    <property type="entry name" value="Ribonuclease H-like"/>
    <property type="match status" value="1"/>
</dbReference>
<comment type="caution">
    <text evidence="4">The sequence shown here is derived from an EMBL/GenBank/DDBJ whole genome shotgun (WGS) entry which is preliminary data.</text>
</comment>
<dbReference type="InterPro" id="IPR043502">
    <property type="entry name" value="DNA/RNA_pol_sf"/>
</dbReference>
<dbReference type="InterPro" id="IPR041577">
    <property type="entry name" value="RT_RNaseH_2"/>
</dbReference>
<dbReference type="SUPFAM" id="SSF56672">
    <property type="entry name" value="DNA/RNA polymerases"/>
    <property type="match status" value="1"/>
</dbReference>
<dbReference type="CDD" id="cd09279">
    <property type="entry name" value="RNase_HI_like"/>
    <property type="match status" value="1"/>
</dbReference>
<feature type="compositionally biased region" description="Polar residues" evidence="1">
    <location>
        <begin position="448"/>
        <end position="463"/>
    </location>
</feature>
<keyword evidence="4" id="KW-0548">Nucleotidyltransferase</keyword>
<evidence type="ECO:0000256" key="1">
    <source>
        <dbReference type="SAM" id="MobiDB-lite"/>
    </source>
</evidence>
<feature type="domain" description="Reverse transcriptase/retrotransposon-derived protein RNase H-like" evidence="3">
    <location>
        <begin position="13"/>
        <end position="84"/>
    </location>
</feature>
<reference evidence="4" key="1">
    <citation type="journal article" date="2022" name="Int. J. Mol. Sci.">
        <title>Draft Genome of Tanacetum Coccineum: Genomic Comparison of Closely Related Tanacetum-Family Plants.</title>
        <authorList>
            <person name="Yamashiro T."/>
            <person name="Shiraishi A."/>
            <person name="Nakayama K."/>
            <person name="Satake H."/>
        </authorList>
    </citation>
    <scope>NUCLEOTIDE SEQUENCE</scope>
</reference>
<keyword evidence="4" id="KW-0808">Transferase</keyword>
<dbReference type="Pfam" id="PF17919">
    <property type="entry name" value="RT_RNaseH_2"/>
    <property type="match status" value="1"/>
</dbReference>
<organism evidence="4 5">
    <name type="scientific">Tanacetum coccineum</name>
    <dbReference type="NCBI Taxonomy" id="301880"/>
    <lineage>
        <taxon>Eukaryota</taxon>
        <taxon>Viridiplantae</taxon>
        <taxon>Streptophyta</taxon>
        <taxon>Embryophyta</taxon>
        <taxon>Tracheophyta</taxon>
        <taxon>Spermatophyta</taxon>
        <taxon>Magnoliopsida</taxon>
        <taxon>eudicotyledons</taxon>
        <taxon>Gunneridae</taxon>
        <taxon>Pentapetalae</taxon>
        <taxon>asterids</taxon>
        <taxon>campanulids</taxon>
        <taxon>Asterales</taxon>
        <taxon>Asteraceae</taxon>
        <taxon>Asteroideae</taxon>
        <taxon>Anthemideae</taxon>
        <taxon>Anthemidinae</taxon>
        <taxon>Tanacetum</taxon>
    </lineage>
</organism>
<dbReference type="InterPro" id="IPR002156">
    <property type="entry name" value="RNaseH_domain"/>
</dbReference>
<evidence type="ECO:0000313" key="4">
    <source>
        <dbReference type="EMBL" id="GJS53320.1"/>
    </source>
</evidence>
<keyword evidence="5" id="KW-1185">Reference proteome</keyword>
<dbReference type="Proteomes" id="UP001151760">
    <property type="component" value="Unassembled WGS sequence"/>
</dbReference>
<dbReference type="InterPro" id="IPR012337">
    <property type="entry name" value="RNaseH-like_sf"/>
</dbReference>
<dbReference type="PANTHER" id="PTHR48475">
    <property type="entry name" value="RIBONUCLEASE H"/>
    <property type="match status" value="1"/>
</dbReference>
<name>A0ABQ4WK86_9ASTR</name>
<reference evidence="4" key="2">
    <citation type="submission" date="2022-01" db="EMBL/GenBank/DDBJ databases">
        <authorList>
            <person name="Yamashiro T."/>
            <person name="Shiraishi A."/>
            <person name="Satake H."/>
            <person name="Nakayama K."/>
        </authorList>
    </citation>
    <scope>NUCLEOTIDE SEQUENCE</scope>
</reference>
<protein>
    <submittedName>
        <fullName evidence="4">Reverse transcriptase domain-containing protein</fullName>
    </submittedName>
</protein>
<feature type="region of interest" description="Disordered" evidence="1">
    <location>
        <begin position="439"/>
        <end position="463"/>
    </location>
</feature>
<gene>
    <name evidence="4" type="ORF">Tco_0626682</name>
</gene>
<accession>A0ABQ4WK86</accession>
<evidence type="ECO:0000313" key="5">
    <source>
        <dbReference type="Proteomes" id="UP001151760"/>
    </source>
</evidence>
<proteinExistence type="predicted"/>
<dbReference type="GO" id="GO:0003964">
    <property type="term" value="F:RNA-directed DNA polymerase activity"/>
    <property type="evidence" value="ECO:0007669"/>
    <property type="project" value="UniProtKB-KW"/>
</dbReference>
<dbReference type="Gene3D" id="3.30.420.10">
    <property type="entry name" value="Ribonuclease H-like superfamily/Ribonuclease H"/>
    <property type="match status" value="1"/>
</dbReference>
<evidence type="ECO:0000259" key="3">
    <source>
        <dbReference type="Pfam" id="PF17919"/>
    </source>
</evidence>
<dbReference type="InterPro" id="IPR036397">
    <property type="entry name" value="RNaseH_sf"/>
</dbReference>
<keyword evidence="4" id="KW-0695">RNA-directed DNA polymerase</keyword>
<dbReference type="EMBL" id="BQNB010008717">
    <property type="protein sequence ID" value="GJS53320.1"/>
    <property type="molecule type" value="Genomic_DNA"/>
</dbReference>
<dbReference type="PANTHER" id="PTHR48475:SF2">
    <property type="entry name" value="RIBONUCLEASE H"/>
    <property type="match status" value="1"/>
</dbReference>
<dbReference type="Pfam" id="PF13456">
    <property type="entry name" value="RVT_3"/>
    <property type="match status" value="1"/>
</dbReference>